<dbReference type="EMBL" id="AUWU02000001">
    <property type="protein sequence ID" value="KAH0576995.1"/>
    <property type="molecule type" value="Genomic_DNA"/>
</dbReference>
<reference evidence="2" key="2">
    <citation type="submission" date="2020-12" db="EMBL/GenBank/DDBJ databases">
        <title>New Spironucleus salmonicida genome in near-complete chromosomes.</title>
        <authorList>
            <person name="Xu F."/>
            <person name="Kurt Z."/>
            <person name="Jimenez-Gonzalez A."/>
            <person name="Astvaldsson A."/>
            <person name="Andersson J.O."/>
            <person name="Svard S.G."/>
        </authorList>
    </citation>
    <scope>NUCLEOTIDE SEQUENCE</scope>
    <source>
        <strain evidence="2">ATCC 50377</strain>
    </source>
</reference>
<name>V6LQI9_9EUKA</name>
<evidence type="ECO:0000313" key="3">
    <source>
        <dbReference type="Proteomes" id="UP000018208"/>
    </source>
</evidence>
<keyword evidence="3" id="KW-1185">Reference proteome</keyword>
<dbReference type="EMBL" id="KI546147">
    <property type="protein sequence ID" value="EST43024.1"/>
    <property type="molecule type" value="Genomic_DNA"/>
</dbReference>
<dbReference type="AlphaFoldDB" id="V6LQI9"/>
<sequence length="200" mass="23143">MQRNEILLAELFPKRLIPDNNSEWIRSSFTPTAKYSAAVKCNELSRSQISFSQLVKPTAYFKSSKRINSKLKEDSQIFIHSIPVNLVKTQNQSILPVFLARPKKLYSVESPQPIKSQQLPIDILTKSGNLSFKYAISGVEMKKKEKIKSSWTEQTADDIQQSLQGEKYQLQERQFSYLAIVKDWERLNKKEFKLEENPGK</sequence>
<evidence type="ECO:0000313" key="1">
    <source>
        <dbReference type="EMBL" id="EST43024.1"/>
    </source>
</evidence>
<protein>
    <submittedName>
        <fullName evidence="1">Uncharacterized protein</fullName>
    </submittedName>
</protein>
<reference evidence="1 2" key="1">
    <citation type="journal article" date="2014" name="PLoS Genet.">
        <title>The Genome of Spironucleus salmonicida Highlights a Fish Pathogen Adapted to Fluctuating Environments.</title>
        <authorList>
            <person name="Xu F."/>
            <person name="Jerlstrom-Hultqvist J."/>
            <person name="Einarsson E."/>
            <person name="Astvaldsson A."/>
            <person name="Svard S.G."/>
            <person name="Andersson J.O."/>
        </authorList>
    </citation>
    <scope>NUCLEOTIDE SEQUENCE</scope>
    <source>
        <strain evidence="2">ATCC 50377</strain>
    </source>
</reference>
<dbReference type="VEuPathDB" id="GiardiaDB:SS50377_20343"/>
<organism evidence="1">
    <name type="scientific">Spironucleus salmonicida</name>
    <dbReference type="NCBI Taxonomy" id="348837"/>
    <lineage>
        <taxon>Eukaryota</taxon>
        <taxon>Metamonada</taxon>
        <taxon>Diplomonadida</taxon>
        <taxon>Hexamitidae</taxon>
        <taxon>Hexamitinae</taxon>
        <taxon>Spironucleus</taxon>
    </lineage>
</organism>
<gene>
    <name evidence="1" type="ORF">SS50377_17327</name>
    <name evidence="2" type="ORF">SS50377_20343</name>
</gene>
<accession>V6LQI9</accession>
<proteinExistence type="predicted"/>
<dbReference type="Proteomes" id="UP000018208">
    <property type="component" value="Unassembled WGS sequence"/>
</dbReference>
<evidence type="ECO:0000313" key="2">
    <source>
        <dbReference type="EMBL" id="KAH0576995.1"/>
    </source>
</evidence>